<feature type="signal peptide" evidence="1">
    <location>
        <begin position="1"/>
        <end position="22"/>
    </location>
</feature>
<gene>
    <name evidence="2" type="ORF">H6P80_03825</name>
</gene>
<evidence type="ECO:0000313" key="3">
    <source>
        <dbReference type="Proteomes" id="UP000564378"/>
    </source>
</evidence>
<dbReference type="RefSeq" id="WP_185800001.1">
    <property type="nucleotide sequence ID" value="NZ_JACJVJ010000001.1"/>
</dbReference>
<evidence type="ECO:0000313" key="2">
    <source>
        <dbReference type="EMBL" id="MBC2776741.1"/>
    </source>
</evidence>
<dbReference type="AlphaFoldDB" id="A0A842HWL1"/>
<feature type="chain" id="PRO_5032498937" evidence="1">
    <location>
        <begin position="23"/>
        <end position="153"/>
    </location>
</feature>
<sequence>MKTLARSCLAAALCATPGALSAQTRDLTPCEGQWYASIENIWVTDDGGGIRTFYNGAVRVLRIDSEEPAAASAGFVIMMPDGDGTDGPPGTICRVVWGLASADVDNIRSHYEAARGLILTVPTSLPDFDGDGQRPRDMRILINAQRGTMQLLD</sequence>
<proteinExistence type="predicted"/>
<dbReference type="Proteomes" id="UP000564378">
    <property type="component" value="Unassembled WGS sequence"/>
</dbReference>
<accession>A0A842HWL1</accession>
<keyword evidence="3" id="KW-1185">Reference proteome</keyword>
<dbReference type="EMBL" id="JACJVJ010000001">
    <property type="protein sequence ID" value="MBC2776741.1"/>
    <property type="molecule type" value="Genomic_DNA"/>
</dbReference>
<reference evidence="2 3" key="1">
    <citation type="submission" date="2020-08" db="EMBL/GenBank/DDBJ databases">
        <title>Draft genome sequence of Parasphingopyxis sp. GrpM-11.</title>
        <authorList>
            <person name="Oh J."/>
            <person name="Roh D.-H."/>
        </authorList>
    </citation>
    <scope>NUCLEOTIDE SEQUENCE [LARGE SCALE GENOMIC DNA]</scope>
    <source>
        <strain evidence="2 3">GrpM-11</strain>
    </source>
</reference>
<name>A0A842HWL1_9SPHN</name>
<evidence type="ECO:0000256" key="1">
    <source>
        <dbReference type="SAM" id="SignalP"/>
    </source>
</evidence>
<comment type="caution">
    <text evidence="2">The sequence shown here is derived from an EMBL/GenBank/DDBJ whole genome shotgun (WGS) entry which is preliminary data.</text>
</comment>
<keyword evidence="1" id="KW-0732">Signal</keyword>
<protein>
    <submittedName>
        <fullName evidence="2">Uncharacterized protein</fullName>
    </submittedName>
</protein>
<organism evidence="2 3">
    <name type="scientific">Parasphingopyxis marina</name>
    <dbReference type="NCBI Taxonomy" id="2761622"/>
    <lineage>
        <taxon>Bacteria</taxon>
        <taxon>Pseudomonadati</taxon>
        <taxon>Pseudomonadota</taxon>
        <taxon>Alphaproteobacteria</taxon>
        <taxon>Sphingomonadales</taxon>
        <taxon>Sphingomonadaceae</taxon>
        <taxon>Parasphingopyxis</taxon>
    </lineage>
</organism>